<proteinExistence type="evidence at transcript level"/>
<evidence type="ECO:0000256" key="1">
    <source>
        <dbReference type="SAM" id="MobiDB-lite"/>
    </source>
</evidence>
<accession>D1FQE9</accession>
<feature type="non-terminal residue" evidence="2">
    <location>
        <position position="1"/>
    </location>
</feature>
<dbReference type="AlphaFoldDB" id="D1FQE9"/>
<evidence type="ECO:0000313" key="2">
    <source>
        <dbReference type="EMBL" id="ACZ28404.1"/>
    </source>
</evidence>
<organism evidence="2">
    <name type="scientific">Simulium nigrimanum</name>
    <name type="common">Black fly</name>
    <dbReference type="NCBI Taxonomy" id="683695"/>
    <lineage>
        <taxon>Eukaryota</taxon>
        <taxon>Metazoa</taxon>
        <taxon>Ecdysozoa</taxon>
        <taxon>Arthropoda</taxon>
        <taxon>Hexapoda</taxon>
        <taxon>Insecta</taxon>
        <taxon>Pterygota</taxon>
        <taxon>Neoptera</taxon>
        <taxon>Endopterygota</taxon>
        <taxon>Diptera</taxon>
        <taxon>Nematocera</taxon>
        <taxon>Chironomoidea</taxon>
        <taxon>Simuliidae</taxon>
        <taxon>Simulium</taxon>
    </lineage>
</organism>
<protein>
    <submittedName>
        <fullName evidence="2">Apoptosis-promoting RNA-binding protein TIA-1/TIAR</fullName>
    </submittedName>
</protein>
<feature type="region of interest" description="Disordered" evidence="1">
    <location>
        <begin position="27"/>
        <end position="53"/>
    </location>
</feature>
<dbReference type="EMBL" id="EZ420049">
    <property type="protein sequence ID" value="ACZ28404.1"/>
    <property type="molecule type" value="mRNA"/>
</dbReference>
<sequence length="157" mass="17240">ANSGMVGLGGQQNLINNNLAYHAIAPQHHQHQHQVTPQPQQPPQTHSNSSPQLTQAAAQYPYNYQQMGYWYPGYPAAAAAQMQAQYMQQGYYQYAFPQQQGVANNYQLGYRMVQQPTMAAGWQVPLAATNGAPAAAAITVPSPPSMLYSTMPQFQTQ</sequence>
<feature type="compositionally biased region" description="Low complexity" evidence="1">
    <location>
        <begin position="33"/>
        <end position="46"/>
    </location>
</feature>
<name>D1FQE9_SIMNI</name>
<reference evidence="2" key="1">
    <citation type="submission" date="2009-10" db="EMBL/GenBank/DDBJ databases">
        <title>An Insight into the Sialotranscriptome of Simulium nigrimanum, a Black Fly Associated with Fogo Selvagem in South America.</title>
        <authorList>
            <person name="Ribeiro J.M.C."/>
            <person name="Valenzuela J.G."/>
            <person name="Pham V.M."/>
            <person name="Kleeman L."/>
            <person name="Barbian K.D."/>
            <person name="Favreau A.J."/>
            <person name="Eaton D.P."/>
            <person name="Aoki V."/>
            <person name="Hans-Filho G."/>
            <person name="Rivitti E.A."/>
            <person name="Diaz L.A."/>
        </authorList>
    </citation>
    <scope>NUCLEOTIDE SEQUENCE</scope>
    <source>
        <tissue evidence="2">Salivary glands</tissue>
    </source>
</reference>